<reference evidence="2" key="1">
    <citation type="journal article" date="2014" name="PLoS ONE">
        <title>Diversity of conotoxin gene superfamilies in the venomous snail, Conus victoriae.</title>
        <authorList>
            <person name="Robinson S.D."/>
            <person name="Safavi-Hemami H."/>
            <person name="McIntosh L.D."/>
            <person name="Purcell A.W."/>
            <person name="Norton R.S."/>
            <person name="Papenfuss A.T."/>
        </authorList>
    </citation>
    <scope>NUCLEOTIDE SEQUENCE</scope>
    <source>
        <tissue evidence="2">Venom gland</tissue>
    </source>
</reference>
<sequence length="116" mass="13003">MAMNVSMTLGVFVMIVVAAIVIDSTRSQKSEPGRKKRYNRQCCIDKTYDCLKKYRGRENTFASVCQQEAAVYCGAWDEAEGCCYGYSHCMSMYAQQSGLDVAHNGCKDRKCDNPGR</sequence>
<accession>W4VSM2</accession>
<evidence type="ECO:0000313" key="2">
    <source>
        <dbReference type="EMBL" id="JAB84714.1"/>
    </source>
</evidence>
<feature type="chain" id="PRO_5004852252" evidence="1">
    <location>
        <begin position="19"/>
        <end position="116"/>
    </location>
</feature>
<name>W4VSM2_CONVC</name>
<dbReference type="EMBL" id="GAIH01000003">
    <property type="protein sequence ID" value="JAB84714.1"/>
    <property type="molecule type" value="mRNA"/>
</dbReference>
<feature type="signal peptide" evidence="1">
    <location>
        <begin position="1"/>
        <end position="18"/>
    </location>
</feature>
<dbReference type="Gene3D" id="1.20.120.1800">
    <property type="match status" value="1"/>
</dbReference>
<proteinExistence type="evidence at transcript level"/>
<protein>
    <submittedName>
        <fullName evidence="2">Con-ikot-ikot_Vc21.1 prepropeptide</fullName>
    </submittedName>
</protein>
<keyword evidence="1" id="KW-0732">Signal</keyword>
<dbReference type="AlphaFoldDB" id="W4VSM2"/>
<reference evidence="2" key="2">
    <citation type="submission" date="2015-04" db="EMBL/GenBank/DDBJ databases">
        <authorList>
            <person name="Robinson S.D."/>
            <person name="Li Q."/>
            <person name="Bandyopadhyay P.K."/>
            <person name="Gajewiak J."/>
            <person name="Yandell M."/>
            <person name="Papenfuss A.T."/>
            <person name="Purcell A.W."/>
            <person name="Olivera B.M."/>
            <person name="Norton R.S."/>
            <person name="Safavi-Hemami H."/>
        </authorList>
    </citation>
    <scope>NUCLEOTIDE SEQUENCE</scope>
    <source>
        <tissue evidence="2">Venom gland</tissue>
    </source>
</reference>
<organism evidence="2">
    <name type="scientific">Conus victoriae</name>
    <name type="common">Queen Victoria cone</name>
    <dbReference type="NCBI Taxonomy" id="319920"/>
    <lineage>
        <taxon>Eukaryota</taxon>
        <taxon>Metazoa</taxon>
        <taxon>Spiralia</taxon>
        <taxon>Lophotrochozoa</taxon>
        <taxon>Mollusca</taxon>
        <taxon>Gastropoda</taxon>
        <taxon>Caenogastropoda</taxon>
        <taxon>Neogastropoda</taxon>
        <taxon>Conoidea</taxon>
        <taxon>Conidae</taxon>
        <taxon>Conus</taxon>
        <taxon>Cylinder</taxon>
    </lineage>
</organism>
<evidence type="ECO:0000256" key="1">
    <source>
        <dbReference type="SAM" id="SignalP"/>
    </source>
</evidence>